<sequence>MITPRALVHALHTHWDTIEVLARLSREFPIFTTEQVRACIARSNPGLNAEQQGALLRQMVNSTLLQTVPRSDDLQLDPHVLTFVRGLTREHELGLTAVLQARVAAIRDATEALAEGIVRHDIDRVRWPASQLAELFRQIGLQLEQDRHAIQELAENARSADAHMPASQRYQRVLQAYDQYVEPMNSMMDTGPEGSFYQHLEAAERTLDQALEQFTIQGSLYSHRLQLRQVSYQAKELRRFGRIVAQQCADILLPLREEALQHNALTSAIASLLQSVRKKGLHRVLSRPARDSRLPVWRNGRGLKIQAGDEVRDIMAAARHYRPQAVAFPQDLPASETVPLPDVVDEAALRSHLAASLPVTDLLAWLKASYGHLQDATLMRLFHDLQHGDVPWQTTPASTTRQLDLHAIRVLHHPHEAVAAVPSPKNA</sequence>
<dbReference type="EMBL" id="RRUE01000002">
    <property type="protein sequence ID" value="RRN44107.1"/>
    <property type="molecule type" value="Genomic_DNA"/>
</dbReference>
<evidence type="ECO:0000313" key="2">
    <source>
        <dbReference type="Proteomes" id="UP000270261"/>
    </source>
</evidence>
<reference evidence="1 2" key="1">
    <citation type="submission" date="2018-11" db="EMBL/GenBank/DDBJ databases">
        <title>Genome sequencing of Lautropia sp. KCOM 2505 (= ChDC F240).</title>
        <authorList>
            <person name="Kook J.-K."/>
            <person name="Park S.-N."/>
            <person name="Lim Y.K."/>
        </authorList>
    </citation>
    <scope>NUCLEOTIDE SEQUENCE [LARGE SCALE GENOMIC DNA]</scope>
    <source>
        <strain evidence="1 2">KCOM 2505</strain>
    </source>
</reference>
<name>A0A426FN40_9BURK</name>
<protein>
    <recommendedName>
        <fullName evidence="3">DUF3375 domain-containing protein</fullName>
    </recommendedName>
</protein>
<dbReference type="AlphaFoldDB" id="A0A426FN40"/>
<proteinExistence type="predicted"/>
<gene>
    <name evidence="1" type="ORF">EHV23_12080</name>
</gene>
<evidence type="ECO:0000313" key="1">
    <source>
        <dbReference type="EMBL" id="RRN44107.1"/>
    </source>
</evidence>
<organism evidence="1 2">
    <name type="scientific">Lautropia dentalis</name>
    <dbReference type="NCBI Taxonomy" id="2490857"/>
    <lineage>
        <taxon>Bacteria</taxon>
        <taxon>Pseudomonadati</taxon>
        <taxon>Pseudomonadota</taxon>
        <taxon>Betaproteobacteria</taxon>
        <taxon>Burkholderiales</taxon>
        <taxon>Burkholderiaceae</taxon>
        <taxon>Lautropia</taxon>
    </lineage>
</organism>
<dbReference type="RefSeq" id="WP_125096301.1">
    <property type="nucleotide sequence ID" value="NZ_RRUE01000002.1"/>
</dbReference>
<keyword evidence="2" id="KW-1185">Reference proteome</keyword>
<dbReference type="Proteomes" id="UP000270261">
    <property type="component" value="Unassembled WGS sequence"/>
</dbReference>
<evidence type="ECO:0008006" key="3">
    <source>
        <dbReference type="Google" id="ProtNLM"/>
    </source>
</evidence>
<comment type="caution">
    <text evidence="1">The sequence shown here is derived from an EMBL/GenBank/DDBJ whole genome shotgun (WGS) entry which is preliminary data.</text>
</comment>
<accession>A0A426FN40</accession>
<dbReference type="OrthoDB" id="5845356at2"/>